<dbReference type="RefSeq" id="WP_185082027.1">
    <property type="nucleotide sequence ID" value="NZ_JACHJB010000001.1"/>
</dbReference>
<feature type="transmembrane region" description="Helical" evidence="1">
    <location>
        <begin position="341"/>
        <end position="362"/>
    </location>
</feature>
<accession>A0A7X0BYH2</accession>
<feature type="transmembrane region" description="Helical" evidence="1">
    <location>
        <begin position="245"/>
        <end position="264"/>
    </location>
</feature>
<feature type="transmembrane region" description="Helical" evidence="1">
    <location>
        <begin position="94"/>
        <end position="111"/>
    </location>
</feature>
<protein>
    <recommendedName>
        <fullName evidence="2">DUF418 domain-containing protein</fullName>
    </recommendedName>
</protein>
<feature type="domain" description="DUF418" evidence="2">
    <location>
        <begin position="224"/>
        <end position="380"/>
    </location>
</feature>
<reference evidence="3 4" key="1">
    <citation type="submission" date="2020-08" db="EMBL/GenBank/DDBJ databases">
        <title>Sequencing the genomes of 1000 actinobacteria strains.</title>
        <authorList>
            <person name="Klenk H.-P."/>
        </authorList>
    </citation>
    <scope>NUCLEOTIDE SEQUENCE [LARGE SCALE GENOMIC DNA]</scope>
    <source>
        <strain evidence="3 4">DSM 45913</strain>
    </source>
</reference>
<evidence type="ECO:0000259" key="2">
    <source>
        <dbReference type="Pfam" id="PF04235"/>
    </source>
</evidence>
<dbReference type="InterPro" id="IPR007349">
    <property type="entry name" value="DUF418"/>
</dbReference>
<keyword evidence="1" id="KW-0812">Transmembrane</keyword>
<keyword evidence="1" id="KW-0472">Membrane</keyword>
<dbReference type="Pfam" id="PF04235">
    <property type="entry name" value="DUF418"/>
    <property type="match status" value="1"/>
</dbReference>
<dbReference type="AlphaFoldDB" id="A0A7X0BYH2"/>
<feature type="transmembrane region" description="Helical" evidence="1">
    <location>
        <begin position="52"/>
        <end position="74"/>
    </location>
</feature>
<gene>
    <name evidence="3" type="ORF">FHU36_000320</name>
</gene>
<feature type="transmembrane region" description="Helical" evidence="1">
    <location>
        <begin position="316"/>
        <end position="335"/>
    </location>
</feature>
<dbReference type="EMBL" id="JACHJB010000001">
    <property type="protein sequence ID" value="MBB6343811.1"/>
    <property type="molecule type" value="Genomic_DNA"/>
</dbReference>
<organism evidence="3 4">
    <name type="scientific">Nonomuraea muscovyensis</name>
    <dbReference type="NCBI Taxonomy" id="1124761"/>
    <lineage>
        <taxon>Bacteria</taxon>
        <taxon>Bacillati</taxon>
        <taxon>Actinomycetota</taxon>
        <taxon>Actinomycetes</taxon>
        <taxon>Streptosporangiales</taxon>
        <taxon>Streptosporangiaceae</taxon>
        <taxon>Nonomuraea</taxon>
    </lineage>
</organism>
<name>A0A7X0BYH2_9ACTN</name>
<feature type="transmembrane region" description="Helical" evidence="1">
    <location>
        <begin position="117"/>
        <end position="134"/>
    </location>
</feature>
<feature type="transmembrane region" description="Helical" evidence="1">
    <location>
        <begin position="21"/>
        <end position="40"/>
    </location>
</feature>
<keyword evidence="1" id="KW-1133">Transmembrane helix</keyword>
<evidence type="ECO:0000313" key="3">
    <source>
        <dbReference type="EMBL" id="MBB6343811.1"/>
    </source>
</evidence>
<evidence type="ECO:0000256" key="1">
    <source>
        <dbReference type="SAM" id="Phobius"/>
    </source>
</evidence>
<evidence type="ECO:0000313" key="4">
    <source>
        <dbReference type="Proteomes" id="UP000583800"/>
    </source>
</evidence>
<dbReference type="InterPro" id="IPR052529">
    <property type="entry name" value="Bact_Transport_Assoc"/>
</dbReference>
<dbReference type="Proteomes" id="UP000583800">
    <property type="component" value="Unassembled WGS sequence"/>
</dbReference>
<dbReference type="PANTHER" id="PTHR30590:SF2">
    <property type="entry name" value="INNER MEMBRANE PROTEIN"/>
    <property type="match status" value="1"/>
</dbReference>
<dbReference type="PANTHER" id="PTHR30590">
    <property type="entry name" value="INNER MEMBRANE PROTEIN"/>
    <property type="match status" value="1"/>
</dbReference>
<feature type="transmembrane region" description="Helical" evidence="1">
    <location>
        <begin position="141"/>
        <end position="163"/>
    </location>
</feature>
<comment type="caution">
    <text evidence="3">The sequence shown here is derived from an EMBL/GenBank/DDBJ whole genome shotgun (WGS) entry which is preliminary data.</text>
</comment>
<sequence length="381" mass="40137">MTHVQTPQAGRVHEIDALRGFALAGILIANIGFFADPGYAVAGSLPITDGPVAYTISALVLTKFYILFSFLFGYSFTLQMRAAERAGASVRARTARRCLGLFALGLAQGLLVWVGDILTLYAALGLILLALRGIRPRTAVIVATAVLGALTLFWLALAALVSLDPAAATSASDPAEADRIMALATGGPLDVLRMQRELYPPLAASIWLFQGPTALAMFLLGLAAGKTRLLEEPGRWAHLLGRVQWVGFGIGLPGGVLFALTSGSSGPVELLGLAVNGLTSPLLTAAYVATLLRVVRRFPAAGRALAPAGRTAASNYLGQSVLACLVFTGYGLALAGRLEPIAVMGVAAAVYTVLLLLSAWWLRSHRYGPVEYGLRRLTNWT</sequence>
<feature type="transmembrane region" description="Helical" evidence="1">
    <location>
        <begin position="270"/>
        <end position="295"/>
    </location>
</feature>
<feature type="transmembrane region" description="Helical" evidence="1">
    <location>
        <begin position="202"/>
        <end position="224"/>
    </location>
</feature>
<keyword evidence="4" id="KW-1185">Reference proteome</keyword>
<proteinExistence type="predicted"/>